<reference evidence="1" key="1">
    <citation type="journal article" date="2021" name="Proc. Natl. Acad. Sci. U.S.A.">
        <title>A Catalog of Tens of Thousands of Viruses from Human Metagenomes Reveals Hidden Associations with Chronic Diseases.</title>
        <authorList>
            <person name="Tisza M.J."/>
            <person name="Buck C.B."/>
        </authorList>
    </citation>
    <scope>NUCLEOTIDE SEQUENCE</scope>
    <source>
        <strain evidence="1">CtgBD49</strain>
    </source>
</reference>
<evidence type="ECO:0000313" key="1">
    <source>
        <dbReference type="EMBL" id="DAE20921.1"/>
    </source>
</evidence>
<sequence length="93" mass="11082">MAVTDYLGKKIYYSKRFTDSNSHKTLRHIDIRVLIHEICHCVLYSYGLLYDIHKAVKKDYWILAEEWICNFLYDYGLEAQQIGIDMLDENSQT</sequence>
<name>A0A8S5QQ41_9CAUD</name>
<accession>A0A8S5QQ41</accession>
<dbReference type="EMBL" id="BK015703">
    <property type="protein sequence ID" value="DAE20921.1"/>
    <property type="molecule type" value="Genomic_DNA"/>
</dbReference>
<proteinExistence type="predicted"/>
<protein>
    <submittedName>
        <fullName evidence="1">Metallopeptidase domain protein</fullName>
    </submittedName>
</protein>
<organism evidence="1">
    <name type="scientific">Siphoviridae sp. ctgBD49</name>
    <dbReference type="NCBI Taxonomy" id="2826420"/>
    <lineage>
        <taxon>Viruses</taxon>
        <taxon>Duplodnaviria</taxon>
        <taxon>Heunggongvirae</taxon>
        <taxon>Uroviricota</taxon>
        <taxon>Caudoviricetes</taxon>
    </lineage>
</organism>